<sequence>MPSSCTSSANIYTNMNSGTVSATVEVIRCLRCAAAVEITNTDDLTATTGMVRVGHGIYYCRHCAQAVGYRHMN</sequence>
<comment type="caution">
    <text evidence="1">The sequence shown here is derived from an EMBL/GenBank/DDBJ whole genome shotgun (WGS) entry which is preliminary data.</text>
</comment>
<name>A0ABR3YS85_9PEZI</name>
<keyword evidence="2" id="KW-1185">Reference proteome</keyword>
<evidence type="ECO:0000313" key="2">
    <source>
        <dbReference type="Proteomes" id="UP001583280"/>
    </source>
</evidence>
<organism evidence="1 2">
    <name type="scientific">Ceratocystis pirilliformis</name>
    <dbReference type="NCBI Taxonomy" id="259994"/>
    <lineage>
        <taxon>Eukaryota</taxon>
        <taxon>Fungi</taxon>
        <taxon>Dikarya</taxon>
        <taxon>Ascomycota</taxon>
        <taxon>Pezizomycotina</taxon>
        <taxon>Sordariomycetes</taxon>
        <taxon>Hypocreomycetidae</taxon>
        <taxon>Microascales</taxon>
        <taxon>Ceratocystidaceae</taxon>
        <taxon>Ceratocystis</taxon>
    </lineage>
</organism>
<accession>A0ABR3YS85</accession>
<proteinExistence type="predicted"/>
<protein>
    <submittedName>
        <fullName evidence="1">Uncharacterized protein</fullName>
    </submittedName>
</protein>
<evidence type="ECO:0000313" key="1">
    <source>
        <dbReference type="EMBL" id="KAL1890802.1"/>
    </source>
</evidence>
<gene>
    <name evidence="1" type="ORF">Cpir12675_005242</name>
</gene>
<dbReference type="Proteomes" id="UP001583280">
    <property type="component" value="Unassembled WGS sequence"/>
</dbReference>
<dbReference type="EMBL" id="JAWDJO010000172">
    <property type="protein sequence ID" value="KAL1890802.1"/>
    <property type="molecule type" value="Genomic_DNA"/>
</dbReference>
<reference evidence="1 2" key="1">
    <citation type="journal article" date="2024" name="IMA Fungus">
        <title>IMA Genome - F19 : A genome assembly and annotation guide to empower mycologists, including annotated draft genome sequences of Ceratocystis pirilliformis, Diaporthe australafricana, Fusarium ophioides, Paecilomyces lecythidis, and Sporothrix stenoceras.</title>
        <authorList>
            <person name="Aylward J."/>
            <person name="Wilson A.M."/>
            <person name="Visagie C.M."/>
            <person name="Spraker J."/>
            <person name="Barnes I."/>
            <person name="Buitendag C."/>
            <person name="Ceriani C."/>
            <person name="Del Mar Angel L."/>
            <person name="du Plessis D."/>
            <person name="Fuchs T."/>
            <person name="Gasser K."/>
            <person name="Kramer D."/>
            <person name="Li W."/>
            <person name="Munsamy K."/>
            <person name="Piso A."/>
            <person name="Price J.L."/>
            <person name="Sonnekus B."/>
            <person name="Thomas C."/>
            <person name="van der Nest A."/>
            <person name="van Dijk A."/>
            <person name="van Heerden A."/>
            <person name="van Vuuren N."/>
            <person name="Yilmaz N."/>
            <person name="Duong T.A."/>
            <person name="van der Merwe N.A."/>
            <person name="Wingfield M.J."/>
            <person name="Wingfield B.D."/>
        </authorList>
    </citation>
    <scope>NUCLEOTIDE SEQUENCE [LARGE SCALE GENOMIC DNA]</scope>
    <source>
        <strain evidence="1 2">CMW 12675</strain>
    </source>
</reference>